<keyword evidence="5" id="KW-1185">Reference proteome</keyword>
<reference evidence="3 5" key="2">
    <citation type="submission" date="2016-10" db="EMBL/GenBank/DDBJ databases">
        <authorList>
            <person name="Varghese N."/>
            <person name="Submissions S."/>
        </authorList>
    </citation>
    <scope>NUCLEOTIDE SEQUENCE [LARGE SCALE GENOMIC DNA]</scope>
    <source>
        <strain evidence="3 5">CGMCC 1.3889</strain>
    </source>
</reference>
<protein>
    <submittedName>
        <fullName evidence="3">Glycosyltransferase involved in cell wall bisynthesis</fullName>
    </submittedName>
</protein>
<dbReference type="GO" id="GO:0016758">
    <property type="term" value="F:hexosyltransferase activity"/>
    <property type="evidence" value="ECO:0007669"/>
    <property type="project" value="UniProtKB-ARBA"/>
</dbReference>
<dbReference type="PANTHER" id="PTHR22916">
    <property type="entry name" value="GLYCOSYLTRANSFERASE"/>
    <property type="match status" value="1"/>
</dbReference>
<reference evidence="2 4" key="1">
    <citation type="journal article" date="2015" name="Genome Announc.">
        <title>Expanding the biotechnology potential of lactobacilli through comparative genomics of 213 strains and associated genera.</title>
        <authorList>
            <person name="Sun Z."/>
            <person name="Harris H.M."/>
            <person name="McCann A."/>
            <person name="Guo C."/>
            <person name="Argimon S."/>
            <person name="Zhang W."/>
            <person name="Yang X."/>
            <person name="Jeffery I.B."/>
            <person name="Cooney J.C."/>
            <person name="Kagawa T.F."/>
            <person name="Liu W."/>
            <person name="Song Y."/>
            <person name="Salvetti E."/>
            <person name="Wrobel A."/>
            <person name="Rasinkangas P."/>
            <person name="Parkhill J."/>
            <person name="Rea M.C."/>
            <person name="O'Sullivan O."/>
            <person name="Ritari J."/>
            <person name="Douillard F.P."/>
            <person name="Paul Ross R."/>
            <person name="Yang R."/>
            <person name="Briner A.E."/>
            <person name="Felis G.E."/>
            <person name="de Vos W.M."/>
            <person name="Barrangou R."/>
            <person name="Klaenhammer T.R."/>
            <person name="Caufield P.W."/>
            <person name="Cui Y."/>
            <person name="Zhang H."/>
            <person name="O'Toole P.W."/>
        </authorList>
    </citation>
    <scope>NUCLEOTIDE SEQUENCE [LARGE SCALE GENOMIC DNA]</scope>
    <source>
        <strain evidence="2 4">DSM 22301</strain>
    </source>
</reference>
<dbReference type="Proteomes" id="UP000182818">
    <property type="component" value="Unassembled WGS sequence"/>
</dbReference>
<dbReference type="STRING" id="319653.SAMN04487973_11110"/>
<dbReference type="Gene3D" id="3.90.550.10">
    <property type="entry name" value="Spore Coat Polysaccharide Biosynthesis Protein SpsA, Chain A"/>
    <property type="match status" value="1"/>
</dbReference>
<dbReference type="InterPro" id="IPR029044">
    <property type="entry name" value="Nucleotide-diphossugar_trans"/>
</dbReference>
<dbReference type="CDD" id="cd00761">
    <property type="entry name" value="Glyco_tranf_GTA_type"/>
    <property type="match status" value="1"/>
</dbReference>
<accession>A0A0R2JWD9</accession>
<gene>
    <name evidence="2" type="ORF">IV87_GL001165</name>
    <name evidence="3" type="ORF">SAMN04487973_11110</name>
</gene>
<dbReference type="RefSeq" id="WP_057807690.1">
    <property type="nucleotide sequence ID" value="NZ_BJYP01000025.1"/>
</dbReference>
<comment type="caution">
    <text evidence="2">The sequence shown here is derived from an EMBL/GenBank/DDBJ whole genome shotgun (WGS) entry which is preliminary data.</text>
</comment>
<dbReference type="GeneID" id="76044350"/>
<evidence type="ECO:0000313" key="4">
    <source>
        <dbReference type="Proteomes" id="UP000051749"/>
    </source>
</evidence>
<dbReference type="OrthoDB" id="396512at2"/>
<sequence>MYKEVSIIITHYEDPFGLENLLKSIYKEGISYEVIVVDDCSKKNIKQLEQIKKRYYQVIWVENPQNIGAGLSRNVGLTNASKEWILFADSDDEFLPGFSKIISSSAISKNDLIYFPPKLSSEIVKQNDYRKKYVKLVNDFFAKKKYAELNLRTQFGIGHSKLIRRKLISDNRLHYENRMMFEDSLFNLQIGLLAKNVGVDRRSIYLINNNKESLSSSKNISYNKDYTEVMVERYLFERSHLTYNELKNLKATRINLCFHVLVTTKKISYVFMAIKTLFYKRKLY</sequence>
<dbReference type="InterPro" id="IPR001173">
    <property type="entry name" value="Glyco_trans_2-like"/>
</dbReference>
<feature type="domain" description="Glycosyltransferase 2-like" evidence="1">
    <location>
        <begin position="6"/>
        <end position="169"/>
    </location>
</feature>
<evidence type="ECO:0000313" key="5">
    <source>
        <dbReference type="Proteomes" id="UP000182818"/>
    </source>
</evidence>
<dbReference type="AlphaFoldDB" id="A0A0R2JWD9"/>
<organism evidence="2 4">
    <name type="scientific">Pediococcus ethanolidurans</name>
    <dbReference type="NCBI Taxonomy" id="319653"/>
    <lineage>
        <taxon>Bacteria</taxon>
        <taxon>Bacillati</taxon>
        <taxon>Bacillota</taxon>
        <taxon>Bacilli</taxon>
        <taxon>Lactobacillales</taxon>
        <taxon>Lactobacillaceae</taxon>
        <taxon>Pediococcus</taxon>
    </lineage>
</organism>
<evidence type="ECO:0000313" key="2">
    <source>
        <dbReference type="EMBL" id="KRN81471.1"/>
    </source>
</evidence>
<dbReference type="PANTHER" id="PTHR22916:SF3">
    <property type="entry name" value="UDP-GLCNAC:BETAGAL BETA-1,3-N-ACETYLGLUCOSAMINYLTRANSFERASE-LIKE PROTEIN 1"/>
    <property type="match status" value="1"/>
</dbReference>
<dbReference type="PATRIC" id="fig|319653.3.peg.1180"/>
<name>A0A0R2JWD9_9LACO</name>
<dbReference type="EMBL" id="FOGK01000011">
    <property type="protein sequence ID" value="SER60839.1"/>
    <property type="molecule type" value="Genomic_DNA"/>
</dbReference>
<dbReference type="Proteomes" id="UP000051749">
    <property type="component" value="Unassembled WGS sequence"/>
</dbReference>
<dbReference type="SUPFAM" id="SSF53448">
    <property type="entry name" value="Nucleotide-diphospho-sugar transferases"/>
    <property type="match status" value="1"/>
</dbReference>
<dbReference type="EMBL" id="JQBY01000027">
    <property type="protein sequence ID" value="KRN81471.1"/>
    <property type="molecule type" value="Genomic_DNA"/>
</dbReference>
<evidence type="ECO:0000313" key="3">
    <source>
        <dbReference type="EMBL" id="SER60839.1"/>
    </source>
</evidence>
<proteinExistence type="predicted"/>
<dbReference type="Pfam" id="PF00535">
    <property type="entry name" value="Glycos_transf_2"/>
    <property type="match status" value="1"/>
</dbReference>
<evidence type="ECO:0000259" key="1">
    <source>
        <dbReference type="Pfam" id="PF00535"/>
    </source>
</evidence>